<feature type="transmembrane region" description="Helical" evidence="2">
    <location>
        <begin position="50"/>
        <end position="70"/>
    </location>
</feature>
<feature type="region of interest" description="Disordered" evidence="1">
    <location>
        <begin position="115"/>
        <end position="139"/>
    </location>
</feature>
<organism evidence="3 4">
    <name type="scientific">Murimonas intestini</name>
    <dbReference type="NCBI Taxonomy" id="1337051"/>
    <lineage>
        <taxon>Bacteria</taxon>
        <taxon>Bacillati</taxon>
        <taxon>Bacillota</taxon>
        <taxon>Clostridia</taxon>
        <taxon>Lachnospirales</taxon>
        <taxon>Lachnospiraceae</taxon>
        <taxon>Murimonas</taxon>
    </lineage>
</organism>
<evidence type="ECO:0000256" key="2">
    <source>
        <dbReference type="SAM" id="Phobius"/>
    </source>
</evidence>
<dbReference type="EMBL" id="QGGY01000010">
    <property type="protein sequence ID" value="PWJ74046.1"/>
    <property type="molecule type" value="Genomic_DNA"/>
</dbReference>
<keyword evidence="4" id="KW-1185">Reference proteome</keyword>
<gene>
    <name evidence="3" type="ORF">C7383_11086</name>
</gene>
<feature type="transmembrane region" description="Helical" evidence="2">
    <location>
        <begin position="82"/>
        <end position="99"/>
    </location>
</feature>
<keyword evidence="2" id="KW-0812">Transmembrane</keyword>
<accession>A0AB73T1T2</accession>
<sequence>MQSVPCLNKPLMRQDGNQKMQTGSHRKSSTENNDSRKRNGNGKQTSSRGFLWESTVFAAVFSIIICIYVYVQTGRLDVKTAAISFAGMFLACTILFGGVRRSVEKRLASLEDEENEFCAGEGADEAKETDVSEDKEHPF</sequence>
<proteinExistence type="predicted"/>
<keyword evidence="2" id="KW-0472">Membrane</keyword>
<dbReference type="AlphaFoldDB" id="A0AB73T1T2"/>
<keyword evidence="2" id="KW-1133">Transmembrane helix</keyword>
<evidence type="ECO:0000313" key="3">
    <source>
        <dbReference type="EMBL" id="PWJ74046.1"/>
    </source>
</evidence>
<evidence type="ECO:0000256" key="1">
    <source>
        <dbReference type="SAM" id="MobiDB-lite"/>
    </source>
</evidence>
<feature type="compositionally biased region" description="Basic and acidic residues" evidence="1">
    <location>
        <begin position="124"/>
        <end position="139"/>
    </location>
</feature>
<name>A0AB73T1T2_9FIRM</name>
<comment type="caution">
    <text evidence="3">The sequence shown here is derived from an EMBL/GenBank/DDBJ whole genome shotgun (WGS) entry which is preliminary data.</text>
</comment>
<protein>
    <submittedName>
        <fullName evidence="3">Uncharacterized protein</fullName>
    </submittedName>
</protein>
<feature type="region of interest" description="Disordered" evidence="1">
    <location>
        <begin position="1"/>
        <end position="47"/>
    </location>
</feature>
<evidence type="ECO:0000313" key="4">
    <source>
        <dbReference type="Proteomes" id="UP000245412"/>
    </source>
</evidence>
<reference evidence="3 4" key="1">
    <citation type="submission" date="2018-05" db="EMBL/GenBank/DDBJ databases">
        <authorList>
            <person name="Goeker M."/>
            <person name="Huntemann M."/>
            <person name="Clum A."/>
            <person name="Pillay M."/>
            <person name="Palaniappan K."/>
            <person name="Varghese N."/>
            <person name="Mikhailova N."/>
            <person name="Stamatis D."/>
            <person name="Reddy T."/>
            <person name="Daum C."/>
            <person name="Shapiro N."/>
            <person name="Ivanova N."/>
            <person name="Kyrpides N."/>
            <person name="Woyke T."/>
        </authorList>
    </citation>
    <scope>NUCLEOTIDE SEQUENCE [LARGE SCALE GENOMIC DNA]</scope>
    <source>
        <strain evidence="3 4">DSM 26524</strain>
    </source>
</reference>
<dbReference type="Proteomes" id="UP000245412">
    <property type="component" value="Unassembled WGS sequence"/>
</dbReference>